<dbReference type="SMART" id="SM01211">
    <property type="entry name" value="GATase_5"/>
    <property type="match status" value="1"/>
</dbReference>
<evidence type="ECO:0000256" key="3">
    <source>
        <dbReference type="ARBA" id="ARBA00022741"/>
    </source>
</evidence>
<dbReference type="NCBIfam" id="NF002957">
    <property type="entry name" value="PRK03619.1"/>
    <property type="match status" value="1"/>
</dbReference>
<keyword evidence="2" id="KW-0436">Ligase</keyword>
<accession>A0A382CK81</accession>
<dbReference type="InterPro" id="IPR010075">
    <property type="entry name" value="PRibForGlyAmidine_synth_PurQ"/>
</dbReference>
<proteinExistence type="inferred from homology"/>
<dbReference type="HAMAP" id="MF_00421">
    <property type="entry name" value="PurQ"/>
    <property type="match status" value="1"/>
</dbReference>
<gene>
    <name evidence="8" type="ORF">METZ01_LOCUS179066</name>
</gene>
<keyword evidence="3" id="KW-0547">Nucleotide-binding</keyword>
<dbReference type="PROSITE" id="PS51273">
    <property type="entry name" value="GATASE_TYPE_1"/>
    <property type="match status" value="1"/>
</dbReference>
<dbReference type="InterPro" id="IPR029062">
    <property type="entry name" value="Class_I_gatase-like"/>
</dbReference>
<sequence length="215" mass="22424">VVVFPGTNCEMDAVEAVDGLGGTGRLLWHGDDDLSGVDAVIVPGGFAHGDYLRPGAIARFSPAMAAVARFAADGGPVLGICNGFQVLTEAGLLPGALQKNRGLKFLCRPTTVRVETTESSLTGSAVVGAELSIPVNHFEGNYTCDVPTLQQLRDEDRIVLRYVGNPNGSIDDIAGICNEARNVVGLMPHPERACNELLGSTDGEVLIRSLLAAAA</sequence>
<dbReference type="SUPFAM" id="SSF52317">
    <property type="entry name" value="Class I glutamine amidotransferase-like"/>
    <property type="match status" value="1"/>
</dbReference>
<keyword evidence="1" id="KW-0963">Cytoplasm</keyword>
<dbReference type="GO" id="GO:0016787">
    <property type="term" value="F:hydrolase activity"/>
    <property type="evidence" value="ECO:0007669"/>
    <property type="project" value="UniProtKB-KW"/>
</dbReference>
<evidence type="ECO:0000256" key="5">
    <source>
        <dbReference type="ARBA" id="ARBA00022801"/>
    </source>
</evidence>
<dbReference type="Gene3D" id="3.40.50.880">
    <property type="match status" value="1"/>
</dbReference>
<evidence type="ECO:0000313" key="8">
    <source>
        <dbReference type="EMBL" id="SVB26212.1"/>
    </source>
</evidence>
<dbReference type="EMBL" id="UINC01034802">
    <property type="protein sequence ID" value="SVB26212.1"/>
    <property type="molecule type" value="Genomic_DNA"/>
</dbReference>
<evidence type="ECO:0000256" key="4">
    <source>
        <dbReference type="ARBA" id="ARBA00022755"/>
    </source>
</evidence>
<keyword evidence="4" id="KW-0658">Purine biosynthesis</keyword>
<dbReference type="GO" id="GO:0005524">
    <property type="term" value="F:ATP binding"/>
    <property type="evidence" value="ECO:0007669"/>
    <property type="project" value="UniProtKB-KW"/>
</dbReference>
<organism evidence="8">
    <name type="scientific">marine metagenome</name>
    <dbReference type="NCBI Taxonomy" id="408172"/>
    <lineage>
        <taxon>unclassified sequences</taxon>
        <taxon>metagenomes</taxon>
        <taxon>ecological metagenomes</taxon>
    </lineage>
</organism>
<keyword evidence="5" id="KW-0378">Hydrolase</keyword>
<dbReference type="PIRSF" id="PIRSF001586">
    <property type="entry name" value="FGAM_synth_I"/>
    <property type="match status" value="1"/>
</dbReference>
<protein>
    <submittedName>
        <fullName evidence="8">Uncharacterized protein</fullName>
    </submittedName>
</protein>
<evidence type="ECO:0000256" key="2">
    <source>
        <dbReference type="ARBA" id="ARBA00022598"/>
    </source>
</evidence>
<keyword evidence="6" id="KW-0067">ATP-binding</keyword>
<keyword evidence="7" id="KW-0315">Glutamine amidotransferase</keyword>
<dbReference type="GO" id="GO:0006189">
    <property type="term" value="P:'de novo' IMP biosynthetic process"/>
    <property type="evidence" value="ECO:0007669"/>
    <property type="project" value="InterPro"/>
</dbReference>
<feature type="non-terminal residue" evidence="8">
    <location>
        <position position="1"/>
    </location>
</feature>
<reference evidence="8" key="1">
    <citation type="submission" date="2018-05" db="EMBL/GenBank/DDBJ databases">
        <authorList>
            <person name="Lanie J.A."/>
            <person name="Ng W.-L."/>
            <person name="Kazmierczak K.M."/>
            <person name="Andrzejewski T.M."/>
            <person name="Davidsen T.M."/>
            <person name="Wayne K.J."/>
            <person name="Tettelin H."/>
            <person name="Glass J.I."/>
            <person name="Rusch D."/>
            <person name="Podicherti R."/>
            <person name="Tsui H.-C.T."/>
            <person name="Winkler M.E."/>
        </authorList>
    </citation>
    <scope>NUCLEOTIDE SEQUENCE</scope>
</reference>
<evidence type="ECO:0000256" key="7">
    <source>
        <dbReference type="ARBA" id="ARBA00022962"/>
    </source>
</evidence>
<dbReference type="PANTHER" id="PTHR47552:SF1">
    <property type="entry name" value="PHOSPHORIBOSYLFORMYLGLYCINAMIDINE SYNTHASE SUBUNIT PURQ"/>
    <property type="match status" value="1"/>
</dbReference>
<dbReference type="PANTHER" id="PTHR47552">
    <property type="entry name" value="PHOSPHORIBOSYLFORMYLGLYCINAMIDINE SYNTHASE SUBUNIT PURQ"/>
    <property type="match status" value="1"/>
</dbReference>
<name>A0A382CK81_9ZZZZ</name>
<dbReference type="AlphaFoldDB" id="A0A382CK81"/>
<evidence type="ECO:0000256" key="6">
    <source>
        <dbReference type="ARBA" id="ARBA00022840"/>
    </source>
</evidence>
<dbReference type="NCBIfam" id="TIGR01737">
    <property type="entry name" value="FGAM_synth_I"/>
    <property type="match status" value="1"/>
</dbReference>
<dbReference type="GO" id="GO:0004642">
    <property type="term" value="F:phosphoribosylformylglycinamidine synthase activity"/>
    <property type="evidence" value="ECO:0007669"/>
    <property type="project" value="InterPro"/>
</dbReference>
<dbReference type="Pfam" id="PF13507">
    <property type="entry name" value="GATase_5"/>
    <property type="match status" value="1"/>
</dbReference>
<evidence type="ECO:0000256" key="1">
    <source>
        <dbReference type="ARBA" id="ARBA00022490"/>
    </source>
</evidence>